<dbReference type="EMBL" id="UGQY01000004">
    <property type="protein sequence ID" value="SUA04322.1"/>
    <property type="molecule type" value="Genomic_DNA"/>
</dbReference>
<protein>
    <submittedName>
        <fullName evidence="1">Uncharacterized protein</fullName>
    </submittedName>
</protein>
<evidence type="ECO:0000313" key="1">
    <source>
        <dbReference type="EMBL" id="SUA04322.1"/>
    </source>
</evidence>
<name>A0A378V1F5_MYCFO</name>
<evidence type="ECO:0000313" key="2">
    <source>
        <dbReference type="Proteomes" id="UP000255389"/>
    </source>
</evidence>
<reference evidence="1 2" key="1">
    <citation type="submission" date="2018-06" db="EMBL/GenBank/DDBJ databases">
        <authorList>
            <consortium name="Pathogen Informatics"/>
            <person name="Doyle S."/>
        </authorList>
    </citation>
    <scope>NUCLEOTIDE SEQUENCE [LARGE SCALE GENOMIC DNA]</scope>
    <source>
        <strain evidence="1 2">NCTC1542</strain>
    </source>
</reference>
<proteinExistence type="predicted"/>
<dbReference type="AlphaFoldDB" id="A0A378V1F5"/>
<dbReference type="Proteomes" id="UP000255389">
    <property type="component" value="Unassembled WGS sequence"/>
</dbReference>
<dbReference type="RefSeq" id="WP_268793452.1">
    <property type="nucleotide sequence ID" value="NZ_LZIV01000057.1"/>
</dbReference>
<organism evidence="1 2">
    <name type="scientific">Mycolicibacterium fortuitum</name>
    <name type="common">Mycobacterium fortuitum</name>
    <dbReference type="NCBI Taxonomy" id="1766"/>
    <lineage>
        <taxon>Bacteria</taxon>
        <taxon>Bacillati</taxon>
        <taxon>Actinomycetota</taxon>
        <taxon>Actinomycetes</taxon>
        <taxon>Mycobacteriales</taxon>
        <taxon>Mycobacteriaceae</taxon>
        <taxon>Mycolicibacterium</taxon>
    </lineage>
</organism>
<gene>
    <name evidence="1" type="ORF">NCTC1542_05820</name>
</gene>
<accession>A0A378V1F5</accession>
<sequence length="41" mass="4551">MKIDEQSLPAVRVQLDEHSAKSRLRTASSVCVPKTLREALS</sequence>